<feature type="chain" id="PRO_5046488057" evidence="1">
    <location>
        <begin position="29"/>
        <end position="212"/>
    </location>
</feature>
<name>A0ABY9TSN7_9GAMM</name>
<reference evidence="4" key="1">
    <citation type="submission" date="2023-09" db="EMBL/GenBank/DDBJ databases">
        <authorList>
            <person name="Li S."/>
            <person name="Li X."/>
            <person name="Zhang C."/>
            <person name="Zhao Z."/>
        </authorList>
    </citation>
    <scope>NUCLEOTIDE SEQUENCE [LARGE SCALE GENOMIC DNA]</scope>
    <source>
        <strain evidence="4">SQ149</strain>
    </source>
</reference>
<dbReference type="InterPro" id="IPR013424">
    <property type="entry name" value="Ice-binding_C"/>
</dbReference>
<accession>A0ABY9TSN7</accession>
<proteinExistence type="predicted"/>
<evidence type="ECO:0000256" key="1">
    <source>
        <dbReference type="SAM" id="SignalP"/>
    </source>
</evidence>
<organism evidence="3 4">
    <name type="scientific">Thalassotalea psychrophila</name>
    <dbReference type="NCBI Taxonomy" id="3065647"/>
    <lineage>
        <taxon>Bacteria</taxon>
        <taxon>Pseudomonadati</taxon>
        <taxon>Pseudomonadota</taxon>
        <taxon>Gammaproteobacteria</taxon>
        <taxon>Alteromonadales</taxon>
        <taxon>Colwelliaceae</taxon>
        <taxon>Thalassotalea</taxon>
    </lineage>
</organism>
<feature type="domain" description="Ice-binding protein C-terminal" evidence="2">
    <location>
        <begin position="188"/>
        <end position="209"/>
    </location>
</feature>
<dbReference type="Pfam" id="PF07589">
    <property type="entry name" value="PEP-CTERM"/>
    <property type="match status" value="1"/>
</dbReference>
<dbReference type="NCBIfam" id="TIGR02595">
    <property type="entry name" value="PEP_CTERM"/>
    <property type="match status" value="1"/>
</dbReference>
<evidence type="ECO:0000313" key="3">
    <source>
        <dbReference type="EMBL" id="WNC71817.1"/>
    </source>
</evidence>
<dbReference type="RefSeq" id="WP_348390950.1">
    <property type="nucleotide sequence ID" value="NZ_CP134145.1"/>
</dbReference>
<protein>
    <submittedName>
        <fullName evidence="3">PEP-CTERM sorting domain-containing protein</fullName>
    </submittedName>
</protein>
<keyword evidence="4" id="KW-1185">Reference proteome</keyword>
<dbReference type="EMBL" id="CP134145">
    <property type="protein sequence ID" value="WNC71817.1"/>
    <property type="molecule type" value="Genomic_DNA"/>
</dbReference>
<sequence>MTKLIKIFKYTSSLVMASLFMMSFNANSSHIKCVDDYAYLTEAFINEADCELGLTGNDTGHGNSVNNGDGMFDITNWVLLEEHVDIDSGISPNNFTIDPTYFDTYNTFMLTFKSATGADPDKYIGYLLNLDFLSFNWFDVMFKKTVGNENDDDESGDFHEISHINLYGFFDDEVVIASCTTSEPCTDIPEPNVIFIFGLGLVGLFIRKRIFK</sequence>
<keyword evidence="1" id="KW-0732">Signal</keyword>
<feature type="signal peptide" evidence="1">
    <location>
        <begin position="1"/>
        <end position="28"/>
    </location>
</feature>
<evidence type="ECO:0000313" key="4">
    <source>
        <dbReference type="Proteomes" id="UP001258994"/>
    </source>
</evidence>
<gene>
    <name evidence="3" type="ORF">RGQ13_17100</name>
</gene>
<dbReference type="Proteomes" id="UP001258994">
    <property type="component" value="Chromosome"/>
</dbReference>
<evidence type="ECO:0000259" key="2">
    <source>
        <dbReference type="Pfam" id="PF07589"/>
    </source>
</evidence>